<dbReference type="SUPFAM" id="SSF52058">
    <property type="entry name" value="L domain-like"/>
    <property type="match status" value="2"/>
</dbReference>
<protein>
    <submittedName>
        <fullName evidence="5">LRC15 protein</fullName>
    </submittedName>
</protein>
<evidence type="ECO:0000256" key="3">
    <source>
        <dbReference type="SAM" id="MobiDB-lite"/>
    </source>
</evidence>
<dbReference type="EMBL" id="JAANHZ010000322">
    <property type="protein sequence ID" value="KAG5312528.1"/>
    <property type="molecule type" value="Genomic_DNA"/>
</dbReference>
<feature type="compositionally biased region" description="Acidic residues" evidence="3">
    <location>
        <begin position="241"/>
        <end position="261"/>
    </location>
</feature>
<dbReference type="AlphaFoldDB" id="A0A836JA37"/>
<feature type="transmembrane region" description="Helical" evidence="4">
    <location>
        <begin position="898"/>
        <end position="920"/>
    </location>
</feature>
<feature type="region of interest" description="Disordered" evidence="3">
    <location>
        <begin position="238"/>
        <end position="261"/>
    </location>
</feature>
<dbReference type="InterPro" id="IPR003591">
    <property type="entry name" value="Leu-rich_rpt_typical-subtyp"/>
</dbReference>
<proteinExistence type="predicted"/>
<dbReference type="Pfam" id="PF13855">
    <property type="entry name" value="LRR_8"/>
    <property type="match status" value="4"/>
</dbReference>
<keyword evidence="2" id="KW-0677">Repeat</keyword>
<feature type="non-terminal residue" evidence="5">
    <location>
        <position position="986"/>
    </location>
</feature>
<evidence type="ECO:0000256" key="2">
    <source>
        <dbReference type="ARBA" id="ARBA00022737"/>
    </source>
</evidence>
<dbReference type="Proteomes" id="UP000667349">
    <property type="component" value="Unassembled WGS sequence"/>
</dbReference>
<keyword evidence="1" id="KW-0433">Leucine-rich repeat</keyword>
<dbReference type="PANTHER" id="PTHR24366">
    <property type="entry name" value="IG(IMMUNOGLOBULIN) AND LRR(LEUCINE RICH REPEAT) DOMAINS"/>
    <property type="match status" value="1"/>
</dbReference>
<gene>
    <name evidence="5" type="primary">Lrrc15_1</name>
    <name evidence="5" type="ORF">G6Z75_0005406</name>
</gene>
<name>A0A836JA37_9HYME</name>
<dbReference type="Gene3D" id="3.80.10.10">
    <property type="entry name" value="Ribonuclease Inhibitor"/>
    <property type="match status" value="3"/>
</dbReference>
<evidence type="ECO:0000313" key="5">
    <source>
        <dbReference type="EMBL" id="KAG5312528.1"/>
    </source>
</evidence>
<dbReference type="InterPro" id="IPR001611">
    <property type="entry name" value="Leu-rich_rpt"/>
</dbReference>
<keyword evidence="4" id="KW-0472">Membrane</keyword>
<evidence type="ECO:0000313" key="6">
    <source>
        <dbReference type="Proteomes" id="UP000667349"/>
    </source>
</evidence>
<feature type="non-terminal residue" evidence="5">
    <location>
        <position position="1"/>
    </location>
</feature>
<sequence>HRKSLSRFSRDLFNTAAYLQSFPSSTHFLSAGPQPLVVASTPTQSIGNHDAFSNFQPTRESELLWFQVAYRCSPASNNFYLRPSTRSEPARPIGVPDPGAPRLAFVLSFKRRISHNMEISAAWLLTIFLAIATIDASTTPSAKIDSQNKTTVESTKTTPKSNFVDYARPFTNVKDILMREIQTLDKDATDAKIQEEMAKTFKAEAQKDSINFRKTTSKPIKLNVSNSLLKEDELKKLEATPYEDDDEANFDDDDFSDEEYEDDGLLPVEDDEEVMTQCPDYCKCAGQYAAATTATCTKLVNEQSFGSSIAHLRIENAGEIRLGPNALRARGLQHVESITIVDTRIVELDRTAFNGITYLFAVNLTRNGLQDIHPNTFQNNTQLSLLTIAGNPLKHMHDSKSKHYLLHAPSVTDFDFSNNGILRLKRTAFSKMHSLNFINLRGNRLREIDSMIFDSLDQLMEVDLSDNILDEIPSDLFVDKYVQILRVAGNNLSTLATISSSKLTTLDASRNKIRVIGKDDLEGVPLLDQLYVKSNNLKRIHQHAFNNLEQLQYLDISDNKLSLLTEHHFKSNPRLQILLMNDNPGLQILPVFKTYDLQFNTFSITRFECANCGLDNLKPGTFDEMPALTRLKLAKNHLSTLPDGFLDNLSSLRELDLSDNIINVLRPNMFRGAINLNKLNLARNPLRTLQVTPFLDLPSLTKLDVSRCNLERVWSEARVPLKTLRFLSVRGNLLRRITVEELRATPHLTGLDLLHNPLDCDAEFTESVQWLTDRGVAPTEVLELINDKYDDIEDIDNFMDVNQWTDLARIICDGIDDGPPARSPPGKGTQKDILLNIDIVEDSDSLLKHELDNDEKLNIDHGMQHIDEPRLTEDQEYEDFAVTTQYHTWYNWKPSFKVWLISGTVLSVLVIFLLIARLACCLANKRGRGPVIRPPMILRQGLVDNKNCGLVYKPLQEEIATPHMPKRGSFYSSSTFHYDKIVPESV</sequence>
<keyword evidence="4" id="KW-1133">Transmembrane helix</keyword>
<evidence type="ECO:0000256" key="1">
    <source>
        <dbReference type="ARBA" id="ARBA00022614"/>
    </source>
</evidence>
<keyword evidence="4" id="KW-0812">Transmembrane</keyword>
<organism evidence="5 6">
    <name type="scientific">Acromyrmex insinuator</name>
    <dbReference type="NCBI Taxonomy" id="230686"/>
    <lineage>
        <taxon>Eukaryota</taxon>
        <taxon>Metazoa</taxon>
        <taxon>Ecdysozoa</taxon>
        <taxon>Arthropoda</taxon>
        <taxon>Hexapoda</taxon>
        <taxon>Insecta</taxon>
        <taxon>Pterygota</taxon>
        <taxon>Neoptera</taxon>
        <taxon>Endopterygota</taxon>
        <taxon>Hymenoptera</taxon>
        <taxon>Apocrita</taxon>
        <taxon>Aculeata</taxon>
        <taxon>Formicoidea</taxon>
        <taxon>Formicidae</taxon>
        <taxon>Myrmicinae</taxon>
        <taxon>Acromyrmex</taxon>
    </lineage>
</organism>
<comment type="caution">
    <text evidence="5">The sequence shown here is derived from an EMBL/GenBank/DDBJ whole genome shotgun (WGS) entry which is preliminary data.</text>
</comment>
<dbReference type="SMART" id="SM00369">
    <property type="entry name" value="LRR_TYP"/>
    <property type="match status" value="10"/>
</dbReference>
<reference evidence="5" key="1">
    <citation type="submission" date="2020-02" db="EMBL/GenBank/DDBJ databases">
        <title>Relaxed selection underlies rapid genomic changes in the transitions from sociality to social parasitism in ants.</title>
        <authorList>
            <person name="Bi X."/>
        </authorList>
    </citation>
    <scope>NUCLEOTIDE SEQUENCE</scope>
    <source>
        <strain evidence="5">BGI-DK2013a</strain>
        <tissue evidence="5">Whole body</tissue>
    </source>
</reference>
<keyword evidence="6" id="KW-1185">Reference proteome</keyword>
<evidence type="ECO:0000256" key="4">
    <source>
        <dbReference type="SAM" id="Phobius"/>
    </source>
</evidence>
<accession>A0A836JA37</accession>
<dbReference type="InterPro" id="IPR032675">
    <property type="entry name" value="LRR_dom_sf"/>
</dbReference>